<dbReference type="RefSeq" id="XP_018453440.1">
    <property type="nucleotide sequence ID" value="XM_018597938.1"/>
</dbReference>
<sequence>MDPNHSSSAPVVPNRPPIDQYENPYYLHNSDHAGLALVTDRLTTGADFHAWRRSVRMALNVRNKLGFIDGTILKPPDNHRDSGAWSRGNDMVSTWLMNSVSKKIGQSLLFMSSAESMWKNLMCRFKQDDAPRIFEIEQKLSNIQQGSLDISTYFTELVTLWEEYQNYVDLPVCTCGKCECHAAVSWDKLQQKSRVMKFLMGLNEAYDSTRRHILMLKPIPSLEEVFNMVTQDERQKNIKPPTKVDNVVFQNSVSDSEVYKGPSENMAYAAVNNNYRGRPRPICTHCGQAGHIVQKCFKIHGYPPGHRYHNANSQRSPAQAGSYSQRPSSQNPSNQSAGGSYSKNNTAANVTVASSSAPPPSTLDLSSFRPDQVQHLIQQLQSHARVSDSVPSHSLAQSSITDKGVMAVQSSSGTIPFPSTSLRYENYSLTFQHQTLASLSDHLPMGSWIIDSGATTHVCYDLTLFSSVTTVAWVTVSLPNGTREPITHTGTVHLSDSLILHDVLHVPSFRFNLLSVSSLLHRDHHSAHFFFDSCYIQAHTQDLMIGRGSLIRNLYILDTQLASSSSSVSFCGSLKVDGSLWHHRLGHPSSAKLQHLSPHIHIDKSTHLESFHCPVCPLAKQKRLPFPSHNNMSSAPFDLVHMDVWGPFAVESVEGC</sequence>
<dbReference type="InterPro" id="IPR025724">
    <property type="entry name" value="GAG-pre-integrase_dom"/>
</dbReference>
<evidence type="ECO:0000313" key="5">
    <source>
        <dbReference type="RefSeq" id="XP_018453440.1"/>
    </source>
</evidence>
<dbReference type="KEGG" id="rsz:108824502"/>
<dbReference type="Pfam" id="PF13976">
    <property type="entry name" value="gag_pre-integrs"/>
    <property type="match status" value="1"/>
</dbReference>
<reference evidence="5" key="2">
    <citation type="submission" date="2025-08" db="UniProtKB">
        <authorList>
            <consortium name="RefSeq"/>
        </authorList>
    </citation>
    <scope>IDENTIFICATION</scope>
    <source>
        <tissue evidence="5">Leaf</tissue>
    </source>
</reference>
<dbReference type="PANTHER" id="PTHR37610:SF40">
    <property type="entry name" value="OS01G0909600 PROTEIN"/>
    <property type="match status" value="1"/>
</dbReference>
<feature type="region of interest" description="Disordered" evidence="2">
    <location>
        <begin position="307"/>
        <end position="344"/>
    </location>
</feature>
<evidence type="ECO:0000313" key="4">
    <source>
        <dbReference type="Proteomes" id="UP000504610"/>
    </source>
</evidence>
<dbReference type="GO" id="GO:0008270">
    <property type="term" value="F:zinc ion binding"/>
    <property type="evidence" value="ECO:0007669"/>
    <property type="project" value="UniProtKB-KW"/>
</dbReference>
<dbReference type="InterPro" id="IPR001878">
    <property type="entry name" value="Znf_CCHC"/>
</dbReference>
<dbReference type="InterPro" id="IPR029472">
    <property type="entry name" value="Copia-like_N"/>
</dbReference>
<evidence type="ECO:0000259" key="3">
    <source>
        <dbReference type="PROSITE" id="PS50158"/>
    </source>
</evidence>
<evidence type="ECO:0000256" key="2">
    <source>
        <dbReference type="SAM" id="MobiDB-lite"/>
    </source>
</evidence>
<proteinExistence type="predicted"/>
<gene>
    <name evidence="5" type="primary">LOC108824502</name>
</gene>
<evidence type="ECO:0000256" key="1">
    <source>
        <dbReference type="PROSITE-ProRule" id="PRU00047"/>
    </source>
</evidence>
<keyword evidence="1" id="KW-0479">Metal-binding</keyword>
<dbReference type="InterPro" id="IPR054722">
    <property type="entry name" value="PolX-like_BBD"/>
</dbReference>
<dbReference type="OrthoDB" id="1111814at2759"/>
<reference evidence="4" key="1">
    <citation type="journal article" date="2019" name="Database">
        <title>The radish genome database (RadishGD): an integrated information resource for radish genomics.</title>
        <authorList>
            <person name="Yu H.J."/>
            <person name="Baek S."/>
            <person name="Lee Y.J."/>
            <person name="Cho A."/>
            <person name="Mun J.H."/>
        </authorList>
    </citation>
    <scope>NUCLEOTIDE SEQUENCE [LARGE SCALE GENOMIC DNA]</scope>
    <source>
        <strain evidence="4">cv. WK10039</strain>
    </source>
</reference>
<dbReference type="Pfam" id="PF14244">
    <property type="entry name" value="Retrotran_gag_3"/>
    <property type="match status" value="1"/>
</dbReference>
<dbReference type="Proteomes" id="UP000504610">
    <property type="component" value="Chromosome 9"/>
</dbReference>
<protein>
    <submittedName>
        <fullName evidence="5">Uncharacterized protein LOC108824502</fullName>
    </submittedName>
</protein>
<dbReference type="GO" id="GO:0003676">
    <property type="term" value="F:nucleic acid binding"/>
    <property type="evidence" value="ECO:0007669"/>
    <property type="project" value="InterPro"/>
</dbReference>
<dbReference type="PROSITE" id="PS50158">
    <property type="entry name" value="ZF_CCHC"/>
    <property type="match status" value="1"/>
</dbReference>
<dbReference type="PANTHER" id="PTHR37610">
    <property type="entry name" value="CCHC-TYPE DOMAIN-CONTAINING PROTEIN"/>
    <property type="match status" value="1"/>
</dbReference>
<dbReference type="Pfam" id="PF22936">
    <property type="entry name" value="Pol_BBD"/>
    <property type="match status" value="1"/>
</dbReference>
<accession>A0A6J0KZV9</accession>
<keyword evidence="4" id="KW-1185">Reference proteome</keyword>
<feature type="compositionally biased region" description="Polar residues" evidence="2">
    <location>
        <begin position="310"/>
        <end position="321"/>
    </location>
</feature>
<keyword evidence="1" id="KW-0863">Zinc-finger</keyword>
<dbReference type="AlphaFoldDB" id="A0A6J0KZV9"/>
<feature type="compositionally biased region" description="Low complexity" evidence="2">
    <location>
        <begin position="322"/>
        <end position="344"/>
    </location>
</feature>
<dbReference type="GeneID" id="108824502"/>
<feature type="domain" description="CCHC-type" evidence="3">
    <location>
        <begin position="283"/>
        <end position="296"/>
    </location>
</feature>
<name>A0A6J0KZV9_RAPSA</name>
<keyword evidence="1" id="KW-0862">Zinc</keyword>
<organism evidence="4 5">
    <name type="scientific">Raphanus sativus</name>
    <name type="common">Radish</name>
    <name type="synonym">Raphanus raphanistrum var. sativus</name>
    <dbReference type="NCBI Taxonomy" id="3726"/>
    <lineage>
        <taxon>Eukaryota</taxon>
        <taxon>Viridiplantae</taxon>
        <taxon>Streptophyta</taxon>
        <taxon>Embryophyta</taxon>
        <taxon>Tracheophyta</taxon>
        <taxon>Spermatophyta</taxon>
        <taxon>Magnoliopsida</taxon>
        <taxon>eudicotyledons</taxon>
        <taxon>Gunneridae</taxon>
        <taxon>Pentapetalae</taxon>
        <taxon>rosids</taxon>
        <taxon>malvids</taxon>
        <taxon>Brassicales</taxon>
        <taxon>Brassicaceae</taxon>
        <taxon>Brassiceae</taxon>
        <taxon>Raphanus</taxon>
    </lineage>
</organism>